<evidence type="ECO:0000256" key="3">
    <source>
        <dbReference type="ARBA" id="ARBA00023163"/>
    </source>
</evidence>
<keyword evidence="6" id="KW-1185">Reference proteome</keyword>
<keyword evidence="3" id="KW-0804">Transcription</keyword>
<sequence>MAVALDEVDHQILALLRADGRMSIRTVAERSHISRANAYSRLDRLRSEGVIRGFAAIVDPEKCGRGLSAYVSVRIEQHSWEVFREYLRHIPEVDHAALVSGDVDLLLLVRVADAAALRTFVLERLQRIPEVRSTQTMFILDEPDIRPDAASPRPE</sequence>
<dbReference type="Gene3D" id="3.30.70.920">
    <property type="match status" value="1"/>
</dbReference>
<dbReference type="InterPro" id="IPR036388">
    <property type="entry name" value="WH-like_DNA-bd_sf"/>
</dbReference>
<evidence type="ECO:0000259" key="4">
    <source>
        <dbReference type="PROSITE" id="PS50956"/>
    </source>
</evidence>
<name>A0A2P8DGY9_9ACTN</name>
<dbReference type="InterPro" id="IPR036390">
    <property type="entry name" value="WH_DNA-bd_sf"/>
</dbReference>
<dbReference type="OrthoDB" id="3396933at2"/>
<feature type="domain" description="HTH asnC-type" evidence="4">
    <location>
        <begin position="5"/>
        <end position="66"/>
    </location>
</feature>
<keyword evidence="2" id="KW-0238">DNA-binding</keyword>
<dbReference type="SUPFAM" id="SSF54909">
    <property type="entry name" value="Dimeric alpha+beta barrel"/>
    <property type="match status" value="1"/>
</dbReference>
<dbReference type="Pfam" id="PF13412">
    <property type="entry name" value="HTH_24"/>
    <property type="match status" value="1"/>
</dbReference>
<evidence type="ECO:0000313" key="6">
    <source>
        <dbReference type="Proteomes" id="UP000240542"/>
    </source>
</evidence>
<dbReference type="InterPro" id="IPR019887">
    <property type="entry name" value="Tscrpt_reg_AsnC/Lrp_C"/>
</dbReference>
<dbReference type="GO" id="GO:0043565">
    <property type="term" value="F:sequence-specific DNA binding"/>
    <property type="evidence" value="ECO:0007669"/>
    <property type="project" value="InterPro"/>
</dbReference>
<dbReference type="PANTHER" id="PTHR30154:SF34">
    <property type="entry name" value="TRANSCRIPTIONAL REGULATOR AZLB"/>
    <property type="match status" value="1"/>
</dbReference>
<dbReference type="Gene3D" id="1.10.10.10">
    <property type="entry name" value="Winged helix-like DNA-binding domain superfamily/Winged helix DNA-binding domain"/>
    <property type="match status" value="1"/>
</dbReference>
<dbReference type="RefSeq" id="WP_106583860.1">
    <property type="nucleotide sequence ID" value="NZ_PYGA01000011.1"/>
</dbReference>
<dbReference type="InterPro" id="IPR000485">
    <property type="entry name" value="AsnC-type_HTH_dom"/>
</dbReference>
<dbReference type="PANTHER" id="PTHR30154">
    <property type="entry name" value="LEUCINE-RESPONSIVE REGULATORY PROTEIN"/>
    <property type="match status" value="1"/>
</dbReference>
<comment type="caution">
    <text evidence="5">The sequence shown here is derived from an EMBL/GenBank/DDBJ whole genome shotgun (WGS) entry which is preliminary data.</text>
</comment>
<keyword evidence="1" id="KW-0805">Transcription regulation</keyword>
<dbReference type="SMART" id="SM00344">
    <property type="entry name" value="HTH_ASNC"/>
    <property type="match status" value="1"/>
</dbReference>
<organism evidence="5 6">
    <name type="scientific">Murinocardiopsis flavida</name>
    <dbReference type="NCBI Taxonomy" id="645275"/>
    <lineage>
        <taxon>Bacteria</taxon>
        <taxon>Bacillati</taxon>
        <taxon>Actinomycetota</taxon>
        <taxon>Actinomycetes</taxon>
        <taxon>Streptosporangiales</taxon>
        <taxon>Nocardiopsidaceae</taxon>
        <taxon>Murinocardiopsis</taxon>
    </lineage>
</organism>
<dbReference type="InterPro" id="IPR011008">
    <property type="entry name" value="Dimeric_a/b-barrel"/>
</dbReference>
<dbReference type="PROSITE" id="PS50956">
    <property type="entry name" value="HTH_ASNC_2"/>
    <property type="match status" value="1"/>
</dbReference>
<proteinExistence type="predicted"/>
<evidence type="ECO:0000313" key="5">
    <source>
        <dbReference type="EMBL" id="PSK96468.1"/>
    </source>
</evidence>
<gene>
    <name evidence="5" type="ORF">CLV63_11163</name>
</gene>
<dbReference type="AlphaFoldDB" id="A0A2P8DGY9"/>
<accession>A0A2P8DGY9</accession>
<dbReference type="GO" id="GO:0043200">
    <property type="term" value="P:response to amino acid"/>
    <property type="evidence" value="ECO:0007669"/>
    <property type="project" value="TreeGrafter"/>
</dbReference>
<evidence type="ECO:0000256" key="1">
    <source>
        <dbReference type="ARBA" id="ARBA00023015"/>
    </source>
</evidence>
<dbReference type="PRINTS" id="PR00033">
    <property type="entry name" value="HTHASNC"/>
</dbReference>
<dbReference type="Pfam" id="PF01037">
    <property type="entry name" value="AsnC_trans_reg"/>
    <property type="match status" value="1"/>
</dbReference>
<protein>
    <submittedName>
        <fullName evidence="5">AsnC family transcriptional regulator</fullName>
    </submittedName>
</protein>
<reference evidence="5 6" key="1">
    <citation type="submission" date="2018-03" db="EMBL/GenBank/DDBJ databases">
        <title>Genomic Encyclopedia of Archaeal and Bacterial Type Strains, Phase II (KMG-II): from individual species to whole genera.</title>
        <authorList>
            <person name="Goeker M."/>
        </authorList>
    </citation>
    <scope>NUCLEOTIDE SEQUENCE [LARGE SCALE GENOMIC DNA]</scope>
    <source>
        <strain evidence="5 6">DSM 45312</strain>
    </source>
</reference>
<dbReference type="SUPFAM" id="SSF46785">
    <property type="entry name" value="Winged helix' DNA-binding domain"/>
    <property type="match status" value="1"/>
</dbReference>
<dbReference type="EMBL" id="PYGA01000011">
    <property type="protein sequence ID" value="PSK96468.1"/>
    <property type="molecule type" value="Genomic_DNA"/>
</dbReference>
<dbReference type="InterPro" id="IPR019888">
    <property type="entry name" value="Tscrpt_reg_AsnC-like"/>
</dbReference>
<dbReference type="GO" id="GO:0005829">
    <property type="term" value="C:cytosol"/>
    <property type="evidence" value="ECO:0007669"/>
    <property type="project" value="TreeGrafter"/>
</dbReference>
<evidence type="ECO:0000256" key="2">
    <source>
        <dbReference type="ARBA" id="ARBA00023125"/>
    </source>
</evidence>
<dbReference type="Proteomes" id="UP000240542">
    <property type="component" value="Unassembled WGS sequence"/>
</dbReference>